<keyword evidence="3" id="KW-1185">Reference proteome</keyword>
<dbReference type="Ensembl" id="ENSPKIT00000012016.1">
    <property type="protein sequence ID" value="ENSPKIP00000031175.1"/>
    <property type="gene ID" value="ENSPKIG00000011766.1"/>
</dbReference>
<evidence type="ECO:0000313" key="3">
    <source>
        <dbReference type="Proteomes" id="UP000261540"/>
    </source>
</evidence>
<sequence length="103" mass="11199">MEFAEHIKTANVENVVLTQQLEASLKGTLCVTGHHLLLFGRDGDSTAQLLLLLRNIDAVEKRAIESSGTITVKCKDLRILQLDIPGMEECLNVASSIEVCPPA</sequence>
<reference evidence="2" key="2">
    <citation type="submission" date="2025-09" db="UniProtKB">
        <authorList>
            <consortium name="Ensembl"/>
        </authorList>
    </citation>
    <scope>IDENTIFICATION</scope>
</reference>
<dbReference type="InterPro" id="IPR048994">
    <property type="entry name" value="PH-GRAM_MTMR6-9"/>
</dbReference>
<proteinExistence type="predicted"/>
<protein>
    <recommendedName>
        <fullName evidence="1">MTMR6-9 GRAM domain-containing protein</fullName>
    </recommendedName>
</protein>
<name>A0A3B3SLL2_9TELE</name>
<dbReference type="Gene3D" id="2.30.29.30">
    <property type="entry name" value="Pleckstrin-homology domain (PH domain)/Phosphotyrosine-binding domain (PTB)"/>
    <property type="match status" value="1"/>
</dbReference>
<dbReference type="GeneTree" id="ENSGT00940000163547"/>
<evidence type="ECO:0000313" key="2">
    <source>
        <dbReference type="Ensembl" id="ENSPKIP00000031175.1"/>
    </source>
</evidence>
<dbReference type="STRING" id="1676925.ENSPKIP00000031175"/>
<dbReference type="SUPFAM" id="SSF50729">
    <property type="entry name" value="PH domain-like"/>
    <property type="match status" value="1"/>
</dbReference>
<reference evidence="2" key="1">
    <citation type="submission" date="2025-08" db="UniProtKB">
        <authorList>
            <consortium name="Ensembl"/>
        </authorList>
    </citation>
    <scope>IDENTIFICATION</scope>
</reference>
<organism evidence="2 3">
    <name type="scientific">Paramormyrops kingsleyae</name>
    <dbReference type="NCBI Taxonomy" id="1676925"/>
    <lineage>
        <taxon>Eukaryota</taxon>
        <taxon>Metazoa</taxon>
        <taxon>Chordata</taxon>
        <taxon>Craniata</taxon>
        <taxon>Vertebrata</taxon>
        <taxon>Euteleostomi</taxon>
        <taxon>Actinopterygii</taxon>
        <taxon>Neopterygii</taxon>
        <taxon>Teleostei</taxon>
        <taxon>Osteoglossocephala</taxon>
        <taxon>Osteoglossomorpha</taxon>
        <taxon>Osteoglossiformes</taxon>
        <taxon>Mormyridae</taxon>
        <taxon>Paramormyrops</taxon>
    </lineage>
</organism>
<dbReference type="AlphaFoldDB" id="A0A3B3SLL2"/>
<dbReference type="Proteomes" id="UP000261540">
    <property type="component" value="Unplaced"/>
</dbReference>
<accession>A0A3B3SLL2</accession>
<dbReference type="Pfam" id="PF21098">
    <property type="entry name" value="PH-GRAM_MTMR6-like"/>
    <property type="match status" value="1"/>
</dbReference>
<dbReference type="InterPro" id="IPR011993">
    <property type="entry name" value="PH-like_dom_sf"/>
</dbReference>
<feature type="domain" description="MTMR6-9 GRAM" evidence="1">
    <location>
        <begin position="12"/>
        <end position="97"/>
    </location>
</feature>
<evidence type="ECO:0000259" key="1">
    <source>
        <dbReference type="Pfam" id="PF21098"/>
    </source>
</evidence>